<dbReference type="EMBL" id="JANPWB010000011">
    <property type="protein sequence ID" value="KAJ1132203.1"/>
    <property type="molecule type" value="Genomic_DNA"/>
</dbReference>
<keyword evidence="3" id="KW-1185">Reference proteome</keyword>
<sequence length="69" mass="7154">MQLTQTVERSDAGGDAGPRAPEGLSLSAEAEEWESRPADANVETTREGAHKDASKPSHLPGGNLASPDV</sequence>
<reference evidence="2" key="1">
    <citation type="journal article" date="2022" name="bioRxiv">
        <title>Sequencing and chromosome-scale assembly of the giantPleurodeles waltlgenome.</title>
        <authorList>
            <person name="Brown T."/>
            <person name="Elewa A."/>
            <person name="Iarovenko S."/>
            <person name="Subramanian E."/>
            <person name="Araus A.J."/>
            <person name="Petzold A."/>
            <person name="Susuki M."/>
            <person name="Suzuki K.-i.T."/>
            <person name="Hayashi T."/>
            <person name="Toyoda A."/>
            <person name="Oliveira C."/>
            <person name="Osipova E."/>
            <person name="Leigh N.D."/>
            <person name="Simon A."/>
            <person name="Yun M.H."/>
        </authorList>
    </citation>
    <scope>NUCLEOTIDE SEQUENCE</scope>
    <source>
        <strain evidence="2">20211129_DDA</strain>
        <tissue evidence="2">Liver</tissue>
    </source>
</reference>
<name>A0AAV7PVF8_PLEWA</name>
<gene>
    <name evidence="2" type="ORF">NDU88_010530</name>
</gene>
<protein>
    <submittedName>
        <fullName evidence="2">Uncharacterized protein</fullName>
    </submittedName>
</protein>
<organism evidence="2 3">
    <name type="scientific">Pleurodeles waltl</name>
    <name type="common">Iberian ribbed newt</name>
    <dbReference type="NCBI Taxonomy" id="8319"/>
    <lineage>
        <taxon>Eukaryota</taxon>
        <taxon>Metazoa</taxon>
        <taxon>Chordata</taxon>
        <taxon>Craniata</taxon>
        <taxon>Vertebrata</taxon>
        <taxon>Euteleostomi</taxon>
        <taxon>Amphibia</taxon>
        <taxon>Batrachia</taxon>
        <taxon>Caudata</taxon>
        <taxon>Salamandroidea</taxon>
        <taxon>Salamandridae</taxon>
        <taxon>Pleurodelinae</taxon>
        <taxon>Pleurodeles</taxon>
    </lineage>
</organism>
<accession>A0AAV7PVF8</accession>
<evidence type="ECO:0000256" key="1">
    <source>
        <dbReference type="SAM" id="MobiDB-lite"/>
    </source>
</evidence>
<proteinExistence type="predicted"/>
<comment type="caution">
    <text evidence="2">The sequence shown here is derived from an EMBL/GenBank/DDBJ whole genome shotgun (WGS) entry which is preliminary data.</text>
</comment>
<feature type="region of interest" description="Disordered" evidence="1">
    <location>
        <begin position="1"/>
        <end position="69"/>
    </location>
</feature>
<feature type="compositionally biased region" description="Basic and acidic residues" evidence="1">
    <location>
        <begin position="44"/>
        <end position="55"/>
    </location>
</feature>
<dbReference type="AlphaFoldDB" id="A0AAV7PVF8"/>
<evidence type="ECO:0000313" key="3">
    <source>
        <dbReference type="Proteomes" id="UP001066276"/>
    </source>
</evidence>
<evidence type="ECO:0000313" key="2">
    <source>
        <dbReference type="EMBL" id="KAJ1132203.1"/>
    </source>
</evidence>
<dbReference type="Proteomes" id="UP001066276">
    <property type="component" value="Chromosome 7"/>
</dbReference>